<dbReference type="GO" id="GO:0008270">
    <property type="term" value="F:zinc ion binding"/>
    <property type="evidence" value="ECO:0007669"/>
    <property type="project" value="UniProtKB-KW"/>
</dbReference>
<keyword evidence="1" id="KW-0479">Metal-binding</keyword>
<evidence type="ECO:0000259" key="3">
    <source>
        <dbReference type="PROSITE" id="PS50157"/>
    </source>
</evidence>
<feature type="compositionally biased region" description="Low complexity" evidence="2">
    <location>
        <begin position="169"/>
        <end position="179"/>
    </location>
</feature>
<evidence type="ECO:0000256" key="1">
    <source>
        <dbReference type="PROSITE-ProRule" id="PRU00042"/>
    </source>
</evidence>
<accession>A0A9P8M5M9</accession>
<dbReference type="InterPro" id="IPR059009">
    <property type="entry name" value="Znf_C2H2_17_1st"/>
</dbReference>
<sequence length="559" mass="61500">MVQTTFAIGHTTIRRRPDHMDEMHRSAVAYNVAHQKSPLPELVRRHGDDPPGVPTRTTVLSHDAFRLSPTVGISVQVQAGVDSSKESAADGCMEKQGRQRDERDRGGPRSLATPLAELWISAEADADGLSPSYHIFQASKAPQADATTYSLRRELHDLLSSGTANLYQTPATTPTGTTPHFYPDQYTPRHLARPAPSLPGPRGPRGRLLPPPLPRKALSRHPRATSPSSYRGAAVMSVAYEPRSFIHEGAYPPIGDEHDHAADQRYTDSEVAEHLSHYTSDAALLGDDRSIMDDGTGVQDATRLDLGAAGFSSPIQVSLHAPSIPEPISESKDASPGIGSPPSSRTKTIPKPDRDVVKQADGKFHCPLEECKEEMRAFSRKCEWNKHMDKHERPYRCPAPGCENLPGFTYSGGLLRHEREVHNKHGGPKNTVNCPHPNCKRHTGKGFSRQENLNEHLRRVHTTGDGTTPPAESVASPEDNESEKSSMKRKRRSSGQGDELTELRDEIKRVREENEKLKSEMEQQSQHSLAMMAQIAELQDALRHGMSPHGLGAPTAQMI</sequence>
<dbReference type="PROSITE" id="PS50157">
    <property type="entry name" value="ZINC_FINGER_C2H2_2"/>
    <property type="match status" value="1"/>
</dbReference>
<dbReference type="GO" id="GO:0005634">
    <property type="term" value="C:nucleus"/>
    <property type="evidence" value="ECO:0007669"/>
    <property type="project" value="TreeGrafter"/>
</dbReference>
<dbReference type="SMART" id="SM00355">
    <property type="entry name" value="ZnF_C2H2"/>
    <property type="match status" value="3"/>
</dbReference>
<feature type="region of interest" description="Disordered" evidence="2">
    <location>
        <begin position="80"/>
        <end position="110"/>
    </location>
</feature>
<dbReference type="Proteomes" id="UP000764110">
    <property type="component" value="Unassembled WGS sequence"/>
</dbReference>
<dbReference type="PANTHER" id="PTHR46179:SF24">
    <property type="entry name" value="C2H2-TYPE DOMAIN-CONTAINING PROTEIN"/>
    <property type="match status" value="1"/>
</dbReference>
<dbReference type="Pfam" id="PF26176">
    <property type="entry name" value="zf_C2H2_17_2"/>
    <property type="match status" value="1"/>
</dbReference>
<evidence type="ECO:0000256" key="2">
    <source>
        <dbReference type="SAM" id="MobiDB-lite"/>
    </source>
</evidence>
<feature type="region of interest" description="Disordered" evidence="2">
    <location>
        <begin position="165"/>
        <end position="230"/>
    </location>
</feature>
<evidence type="ECO:0000313" key="4">
    <source>
        <dbReference type="EMBL" id="KAH0592540.1"/>
    </source>
</evidence>
<dbReference type="InterPro" id="IPR059095">
    <property type="entry name" value="Znf_C2H2_17_2nd"/>
</dbReference>
<dbReference type="InterPro" id="IPR013087">
    <property type="entry name" value="Znf_C2H2_type"/>
</dbReference>
<dbReference type="EMBL" id="JACEFI010000029">
    <property type="protein sequence ID" value="KAH0592540.1"/>
    <property type="molecule type" value="Genomic_DNA"/>
</dbReference>
<gene>
    <name evidence="4" type="ORF">MHUMG1_09691</name>
</gene>
<feature type="compositionally biased region" description="Basic and acidic residues" evidence="2">
    <location>
        <begin position="83"/>
        <end position="107"/>
    </location>
</feature>
<organism evidence="4 5">
    <name type="scientific">Metarhizium humberi</name>
    <dbReference type="NCBI Taxonomy" id="2596975"/>
    <lineage>
        <taxon>Eukaryota</taxon>
        <taxon>Fungi</taxon>
        <taxon>Dikarya</taxon>
        <taxon>Ascomycota</taxon>
        <taxon>Pezizomycotina</taxon>
        <taxon>Sordariomycetes</taxon>
        <taxon>Hypocreomycetidae</taxon>
        <taxon>Hypocreales</taxon>
        <taxon>Clavicipitaceae</taxon>
        <taxon>Metarhizium</taxon>
    </lineage>
</organism>
<evidence type="ECO:0000313" key="5">
    <source>
        <dbReference type="Proteomes" id="UP000764110"/>
    </source>
</evidence>
<proteinExistence type="predicted"/>
<dbReference type="Gene3D" id="3.30.160.60">
    <property type="entry name" value="Classic Zinc Finger"/>
    <property type="match status" value="2"/>
</dbReference>
<feature type="domain" description="C2H2-type" evidence="3">
    <location>
        <begin position="437"/>
        <end position="466"/>
    </location>
</feature>
<name>A0A9P8M5M9_9HYPO</name>
<reference evidence="4 5" key="1">
    <citation type="submission" date="2020-07" db="EMBL/GenBank/DDBJ databases">
        <title>Metarhizium humberi genome.</title>
        <authorList>
            <person name="Lysoe E."/>
        </authorList>
    </citation>
    <scope>NUCLEOTIDE SEQUENCE [LARGE SCALE GENOMIC DNA]</scope>
    <source>
        <strain evidence="4 5">ESALQ1638</strain>
    </source>
</reference>
<feature type="region of interest" description="Disordered" evidence="2">
    <location>
        <begin position="323"/>
        <end position="353"/>
    </location>
</feature>
<protein>
    <recommendedName>
        <fullName evidence="3">C2H2-type domain-containing protein</fullName>
    </recommendedName>
</protein>
<dbReference type="PANTHER" id="PTHR46179">
    <property type="entry name" value="ZINC FINGER PROTEIN"/>
    <property type="match status" value="1"/>
</dbReference>
<keyword evidence="1" id="KW-0862">Zinc</keyword>
<dbReference type="InterPro" id="IPR051061">
    <property type="entry name" value="Zinc_finger_trans_reg"/>
</dbReference>
<keyword evidence="5" id="KW-1185">Reference proteome</keyword>
<dbReference type="AlphaFoldDB" id="A0A9P8M5M9"/>
<keyword evidence="1" id="KW-0863">Zinc-finger</keyword>
<dbReference type="GO" id="GO:0006357">
    <property type="term" value="P:regulation of transcription by RNA polymerase II"/>
    <property type="evidence" value="ECO:0007669"/>
    <property type="project" value="TreeGrafter"/>
</dbReference>
<feature type="region of interest" description="Disordered" evidence="2">
    <location>
        <begin position="422"/>
        <end position="502"/>
    </location>
</feature>
<comment type="caution">
    <text evidence="4">The sequence shown here is derived from an EMBL/GenBank/DDBJ whole genome shotgun (WGS) entry which is preliminary data.</text>
</comment>
<dbReference type="Pfam" id="PF26177">
    <property type="entry name" value="zf_C2H2_17_1st"/>
    <property type="match status" value="1"/>
</dbReference>